<dbReference type="Proteomes" id="UP000602198">
    <property type="component" value="Unassembled WGS sequence"/>
</dbReference>
<comment type="cofactor">
    <cofactor evidence="1">
        <name>FAD</name>
        <dbReference type="ChEBI" id="CHEBI:57692"/>
    </cofactor>
</comment>
<evidence type="ECO:0000259" key="5">
    <source>
        <dbReference type="Pfam" id="PF01266"/>
    </source>
</evidence>
<comment type="caution">
    <text evidence="6">The sequence shown here is derived from an EMBL/GenBank/DDBJ whole genome shotgun (WGS) entry which is preliminary data.</text>
</comment>
<keyword evidence="2" id="KW-0285">Flavoprotein</keyword>
<dbReference type="Gene3D" id="3.50.50.60">
    <property type="entry name" value="FAD/NAD(P)-binding domain"/>
    <property type="match status" value="1"/>
</dbReference>
<dbReference type="InterPro" id="IPR045170">
    <property type="entry name" value="MTOX"/>
</dbReference>
<keyword evidence="3" id="KW-0274">FAD</keyword>
<evidence type="ECO:0000256" key="2">
    <source>
        <dbReference type="ARBA" id="ARBA00022630"/>
    </source>
</evidence>
<feature type="domain" description="FAD dependent oxidoreductase" evidence="5">
    <location>
        <begin position="4"/>
        <end position="334"/>
    </location>
</feature>
<dbReference type="PANTHER" id="PTHR10961:SF46">
    <property type="entry name" value="PEROXISOMAL SARCOSINE OXIDASE"/>
    <property type="match status" value="1"/>
</dbReference>
<organism evidence="6 7">
    <name type="scientific">Nocardia acididurans</name>
    <dbReference type="NCBI Taxonomy" id="2802282"/>
    <lineage>
        <taxon>Bacteria</taxon>
        <taxon>Bacillati</taxon>
        <taxon>Actinomycetota</taxon>
        <taxon>Actinomycetes</taxon>
        <taxon>Mycobacteriales</taxon>
        <taxon>Nocardiaceae</taxon>
        <taxon>Nocardia</taxon>
    </lineage>
</organism>
<accession>A0ABS1LZG1</accession>
<dbReference type="InterPro" id="IPR006076">
    <property type="entry name" value="FAD-dep_OxRdtase"/>
</dbReference>
<evidence type="ECO:0000256" key="4">
    <source>
        <dbReference type="ARBA" id="ARBA00023002"/>
    </source>
</evidence>
<protein>
    <submittedName>
        <fullName evidence="6">FAD-binding oxidoreductase</fullName>
    </submittedName>
</protein>
<dbReference type="Pfam" id="PF01266">
    <property type="entry name" value="DAO"/>
    <property type="match status" value="1"/>
</dbReference>
<proteinExistence type="predicted"/>
<dbReference type="EMBL" id="JAERRJ010000002">
    <property type="protein sequence ID" value="MBL1073646.1"/>
    <property type="molecule type" value="Genomic_DNA"/>
</dbReference>
<keyword evidence="4" id="KW-0560">Oxidoreductase</keyword>
<sequence>MSTVVIVGGGITGLLTAVHCARDGHRVTVVERGPLPNPESSSFDQHRVLRAPAPGSGPELHQHWLRLQTLLGGRFYRRVGVVTGWPADRIGAAVRAARQAGVRLRVEAPDTLPHIVFPAGYVGVRELDAGVLLADRVLRAAVRWLRNQPGVMLRSGCEVSGVDTAAARVVLADGKVLAGDTVLVAAGIHTRELVPVPTVLYRQTVAYVHPPADLRTWWEHAPSVGAAGTDGRRWLVPPGDGTLLKLSSSALCRVVGTPHESTEPDRAAAHDCRESVLAQPHRYPIAALKHCHYTTDPRTGAGALDQLGPAVWARAATGGDGFRTAPLIAERIAAVVRPGLAA</sequence>
<dbReference type="SUPFAM" id="SSF51905">
    <property type="entry name" value="FAD/NAD(P)-binding domain"/>
    <property type="match status" value="1"/>
</dbReference>
<dbReference type="InterPro" id="IPR036188">
    <property type="entry name" value="FAD/NAD-bd_sf"/>
</dbReference>
<evidence type="ECO:0000256" key="1">
    <source>
        <dbReference type="ARBA" id="ARBA00001974"/>
    </source>
</evidence>
<gene>
    <name evidence="6" type="ORF">JK358_04500</name>
</gene>
<keyword evidence="7" id="KW-1185">Reference proteome</keyword>
<dbReference type="PANTHER" id="PTHR10961">
    <property type="entry name" value="PEROXISOMAL SARCOSINE OXIDASE"/>
    <property type="match status" value="1"/>
</dbReference>
<name>A0ABS1LZG1_9NOCA</name>
<evidence type="ECO:0000313" key="7">
    <source>
        <dbReference type="Proteomes" id="UP000602198"/>
    </source>
</evidence>
<evidence type="ECO:0000313" key="6">
    <source>
        <dbReference type="EMBL" id="MBL1073646.1"/>
    </source>
</evidence>
<evidence type="ECO:0000256" key="3">
    <source>
        <dbReference type="ARBA" id="ARBA00022827"/>
    </source>
</evidence>
<dbReference type="Gene3D" id="3.30.9.10">
    <property type="entry name" value="D-Amino Acid Oxidase, subunit A, domain 2"/>
    <property type="match status" value="1"/>
</dbReference>
<dbReference type="RefSeq" id="WP_201943938.1">
    <property type="nucleotide sequence ID" value="NZ_JAERRJ010000002.1"/>
</dbReference>
<reference evidence="6 7" key="1">
    <citation type="submission" date="2021-01" db="EMBL/GenBank/DDBJ databases">
        <title>WGS of actinomycetes isolated from Thailand.</title>
        <authorList>
            <person name="Thawai C."/>
        </authorList>
    </citation>
    <scope>NUCLEOTIDE SEQUENCE [LARGE SCALE GENOMIC DNA]</scope>
    <source>
        <strain evidence="6 7">LPG 2</strain>
    </source>
</reference>